<dbReference type="InterPro" id="IPR032675">
    <property type="entry name" value="LRR_dom_sf"/>
</dbReference>
<sequence length="209" mass="22966">MVSISRSVDQSISRSVDQSIRQSGSQAVSHTAQLSPPETQEELMCVRAMLSRLHSRMVANLYSDTATALLSGADRLEYPGLDWGDDDVAGLCEWLPTCTRLERLRLDGHPRLGNRGLVELAKVFGRPKVLLHLTDLFLGHESITMSGAEKRVLPRISNEGLDALTSMLRDGALPKLESLFIIGKTKASSASKSALMQVCKGRRIRCHLD</sequence>
<dbReference type="EMBL" id="HBGU01004127">
    <property type="protein sequence ID" value="CAD9399296.1"/>
    <property type="molecule type" value="Transcribed_RNA"/>
</dbReference>
<feature type="region of interest" description="Disordered" evidence="1">
    <location>
        <begin position="15"/>
        <end position="36"/>
    </location>
</feature>
<name>A0A7S2BKK1_9EUKA</name>
<reference evidence="2" key="1">
    <citation type="submission" date="2021-01" db="EMBL/GenBank/DDBJ databases">
        <authorList>
            <person name="Corre E."/>
            <person name="Pelletier E."/>
            <person name="Niang G."/>
            <person name="Scheremetjew M."/>
            <person name="Finn R."/>
            <person name="Kale V."/>
            <person name="Holt S."/>
            <person name="Cochrane G."/>
            <person name="Meng A."/>
            <person name="Brown T."/>
            <person name="Cohen L."/>
        </authorList>
    </citation>
    <scope>NUCLEOTIDE SEQUENCE</scope>
    <source>
        <strain evidence="2">UTEX LB 985</strain>
    </source>
</reference>
<evidence type="ECO:0000256" key="1">
    <source>
        <dbReference type="SAM" id="MobiDB-lite"/>
    </source>
</evidence>
<dbReference type="Gene3D" id="3.80.10.10">
    <property type="entry name" value="Ribonuclease Inhibitor"/>
    <property type="match status" value="1"/>
</dbReference>
<accession>A0A7S2BKK1</accession>
<gene>
    <name evidence="2" type="ORF">CBRE1094_LOCUS2212</name>
</gene>
<dbReference type="AlphaFoldDB" id="A0A7S2BKK1"/>
<evidence type="ECO:0000313" key="2">
    <source>
        <dbReference type="EMBL" id="CAD9399296.1"/>
    </source>
</evidence>
<organism evidence="2">
    <name type="scientific">Haptolina brevifila</name>
    <dbReference type="NCBI Taxonomy" id="156173"/>
    <lineage>
        <taxon>Eukaryota</taxon>
        <taxon>Haptista</taxon>
        <taxon>Haptophyta</taxon>
        <taxon>Prymnesiophyceae</taxon>
        <taxon>Prymnesiales</taxon>
        <taxon>Prymnesiaceae</taxon>
        <taxon>Haptolina</taxon>
    </lineage>
</organism>
<dbReference type="SUPFAM" id="SSF52047">
    <property type="entry name" value="RNI-like"/>
    <property type="match status" value="1"/>
</dbReference>
<proteinExistence type="predicted"/>
<protein>
    <submittedName>
        <fullName evidence="2">Uncharacterized protein</fullName>
    </submittedName>
</protein>